<dbReference type="Gene3D" id="3.30.110.170">
    <property type="entry name" value="Protein of unknown function (DUF541), domain 1"/>
    <property type="match status" value="1"/>
</dbReference>
<evidence type="ECO:0000313" key="2">
    <source>
        <dbReference type="Proteomes" id="UP000198855"/>
    </source>
</evidence>
<accession>A0A1I1TME3</accession>
<dbReference type="RefSeq" id="WP_091180614.1">
    <property type="nucleotide sequence ID" value="NZ_FOMT01000001.1"/>
</dbReference>
<dbReference type="Pfam" id="PF04402">
    <property type="entry name" value="SIMPL"/>
    <property type="match status" value="1"/>
</dbReference>
<dbReference type="STRING" id="1045775.SAMN05216378_0498"/>
<reference evidence="2" key="1">
    <citation type="submission" date="2016-10" db="EMBL/GenBank/DDBJ databases">
        <authorList>
            <person name="Varghese N."/>
            <person name="Submissions S."/>
        </authorList>
    </citation>
    <scope>NUCLEOTIDE SEQUENCE [LARGE SCALE GENOMIC DNA]</scope>
    <source>
        <strain evidence="2">CGMCC 1.10784</strain>
    </source>
</reference>
<sequence length="215" mass="22727">MKEQVQPSCDFTIEVMGEGAATAVPDETLVTLGVSDEGDGLAELQAEQAEKIAAIIQALLDLGVPRENISTAQYTIEPQYDFIDGKQVFRGYRAVHLLRITIDGAKDAGSIIDAAVAQGANMVTDVSFKSSQAEEARRKALTLAVRDAEAKALTVAATLGVSLSAVPCKVMEAPGRSFEPVMFKAASLPAGDAGTSIEPGTLTYKASVRVWYLYG</sequence>
<dbReference type="OrthoDB" id="9785192at2"/>
<dbReference type="InterPro" id="IPR007497">
    <property type="entry name" value="SIMPL/DUF541"/>
</dbReference>
<name>A0A1I1TME3_9BACL</name>
<gene>
    <name evidence="1" type="ORF">SAMN05216378_0498</name>
</gene>
<dbReference type="EMBL" id="FOMT01000001">
    <property type="protein sequence ID" value="SFD57633.1"/>
    <property type="molecule type" value="Genomic_DNA"/>
</dbReference>
<organism evidence="1 2">
    <name type="scientific">Paenibacillus catalpae</name>
    <dbReference type="NCBI Taxonomy" id="1045775"/>
    <lineage>
        <taxon>Bacteria</taxon>
        <taxon>Bacillati</taxon>
        <taxon>Bacillota</taxon>
        <taxon>Bacilli</taxon>
        <taxon>Bacillales</taxon>
        <taxon>Paenibacillaceae</taxon>
        <taxon>Paenibacillus</taxon>
    </lineage>
</organism>
<dbReference type="GO" id="GO:0006974">
    <property type="term" value="P:DNA damage response"/>
    <property type="evidence" value="ECO:0007669"/>
    <property type="project" value="TreeGrafter"/>
</dbReference>
<dbReference type="AlphaFoldDB" id="A0A1I1TME3"/>
<dbReference type="Proteomes" id="UP000198855">
    <property type="component" value="Unassembled WGS sequence"/>
</dbReference>
<keyword evidence="2" id="KW-1185">Reference proteome</keyword>
<proteinExistence type="predicted"/>
<dbReference type="PANTHER" id="PTHR34387:SF1">
    <property type="entry name" value="PERIPLASMIC IMMUNOGENIC PROTEIN"/>
    <property type="match status" value="1"/>
</dbReference>
<dbReference type="InterPro" id="IPR052022">
    <property type="entry name" value="26kDa_periplasmic_antigen"/>
</dbReference>
<evidence type="ECO:0008006" key="3">
    <source>
        <dbReference type="Google" id="ProtNLM"/>
    </source>
</evidence>
<dbReference type="PANTHER" id="PTHR34387">
    <property type="entry name" value="SLR1258 PROTEIN"/>
    <property type="match status" value="1"/>
</dbReference>
<dbReference type="Gene3D" id="3.30.70.2970">
    <property type="entry name" value="Protein of unknown function (DUF541), domain 2"/>
    <property type="match status" value="1"/>
</dbReference>
<protein>
    <recommendedName>
        <fullName evidence="3">DUF541 domain-containing protein</fullName>
    </recommendedName>
</protein>
<evidence type="ECO:0000313" key="1">
    <source>
        <dbReference type="EMBL" id="SFD57633.1"/>
    </source>
</evidence>